<dbReference type="SUPFAM" id="SSF56219">
    <property type="entry name" value="DNase I-like"/>
    <property type="match status" value="1"/>
</dbReference>
<feature type="region of interest" description="Disordered" evidence="1">
    <location>
        <begin position="86"/>
        <end position="109"/>
    </location>
</feature>
<dbReference type="Proteomes" id="UP001552299">
    <property type="component" value="Unassembled WGS sequence"/>
</dbReference>
<dbReference type="InterPro" id="IPR026960">
    <property type="entry name" value="RVT-Znf"/>
</dbReference>
<dbReference type="AlphaFoldDB" id="A0ABD0VLE7"/>
<dbReference type="PANTHER" id="PTHR31286:SF180">
    <property type="entry name" value="OS10G0362600 PROTEIN"/>
    <property type="match status" value="1"/>
</dbReference>
<organism evidence="6 7">
    <name type="scientific">Dendrobium thyrsiflorum</name>
    <name type="common">Pinecone-like raceme dendrobium</name>
    <name type="synonym">Orchid</name>
    <dbReference type="NCBI Taxonomy" id="117978"/>
    <lineage>
        <taxon>Eukaryota</taxon>
        <taxon>Viridiplantae</taxon>
        <taxon>Streptophyta</taxon>
        <taxon>Embryophyta</taxon>
        <taxon>Tracheophyta</taxon>
        <taxon>Spermatophyta</taxon>
        <taxon>Magnoliopsida</taxon>
        <taxon>Liliopsida</taxon>
        <taxon>Asparagales</taxon>
        <taxon>Orchidaceae</taxon>
        <taxon>Epidendroideae</taxon>
        <taxon>Malaxideae</taxon>
        <taxon>Dendrobiinae</taxon>
        <taxon>Dendrobium</taxon>
    </lineage>
</organism>
<reference evidence="6 7" key="1">
    <citation type="journal article" date="2024" name="Plant Biotechnol. J.">
        <title>Dendrobium thyrsiflorum genome and its molecular insights into genes involved in important horticultural traits.</title>
        <authorList>
            <person name="Chen B."/>
            <person name="Wang J.Y."/>
            <person name="Zheng P.J."/>
            <person name="Li K.L."/>
            <person name="Liang Y.M."/>
            <person name="Chen X.F."/>
            <person name="Zhang C."/>
            <person name="Zhao X."/>
            <person name="He X."/>
            <person name="Zhang G.Q."/>
            <person name="Liu Z.J."/>
            <person name="Xu Q."/>
        </authorList>
    </citation>
    <scope>NUCLEOTIDE SEQUENCE [LARGE SCALE GENOMIC DNA]</scope>
    <source>
        <strain evidence="6">GZMU011</strain>
    </source>
</reference>
<feature type="compositionally biased region" description="Polar residues" evidence="1">
    <location>
        <begin position="441"/>
        <end position="451"/>
    </location>
</feature>
<evidence type="ECO:0000259" key="5">
    <source>
        <dbReference type="Pfam" id="PF14111"/>
    </source>
</evidence>
<feature type="domain" description="Endonuclease/exonuclease/phosphatase" evidence="3">
    <location>
        <begin position="603"/>
        <end position="811"/>
    </location>
</feature>
<keyword evidence="7" id="KW-1185">Reference proteome</keyword>
<gene>
    <name evidence="6" type="ORF">M5K25_007493</name>
</gene>
<evidence type="ECO:0008006" key="8">
    <source>
        <dbReference type="Google" id="ProtNLM"/>
    </source>
</evidence>
<sequence length="1250" mass="139793">MFGGAPTLGGGLAELRRQVEVRHQAEARQKSNPIYEMVNGSSRKALDDDRSLDAMWVAENRFTWYLEDLKADFFYFSKEMRTEMAIPQDFGRPKPGQPRASTSTHAGHPSLSLLLPTRVAVAQLSETCPCLALAPRVALAHPDHPFPGALLGFWVSGFPPPSLVGFPPSTGSAGGALPSSSMASSFPPSDFPPLSKVLPPKVSDLPALNWSNAVSAPRPPEKAFALSSSTPPDDPLDFTEIHVSAAKEEWNLSLVGYSIGRRPFYESLLSAMRKLWKLKGMMQLLSLSDGFFLLKFSSPEDYDMALSGGVWFFLGKPFVLQKWVPNFKPQREEFSSIPIWLKILDLPLPCWTPEGISRIASKIGVPLAVDNLTAEKTRLTYARVCVQVTKDCLYPEDINISILGEPFTLKIQYEWKPTPCEHCKSIVHPTDLCPSRPQPPKDTTQAPSRGRSTSRKPHRSYTRHPKQTHHPNFPVGSESTQTGILKPNLPVSRPSSSLVVGKSLPPVIETSPNSTLQSDPTPIPNLNSPVEVSSTSCSDTSLMDKSSPLKNTDGVLSPNKFEILKDGFVDKQAPPSSSALVDKASVIPPPSNQKASEKVRCCKDLARHYKLDLLCVLENRIHADSFQDPWFRLNHCVFDNEESCNNFDLSRSGRIWVKWNPSTIQFSPTFVSSQTISGNVQSGSNSNFFLSVIYASNSQSERVFLWEKLKEIRPDPNMPWIILGDFNCCRFSFEKSGGSPLLPSQLWDLNNFIFDMGLLDLASKGLNFSWFNQRANDPIHLKLDRMLINDKWLENYPNSYYEIASPICSDHSPIVLHPNQHFRTMHRGAIIPQTCLNKMGKICAKFLYFGDTNGKKLHLVSWNNTSRPKILGGLGIPNLKALQFASCCSLIIRFYNSNSLLFDYLNEKYGTPWTPVRNNTSALWNWMIKVAHSIAPNLKFAYTPNSRISLLWDPWLDGCQFNYSSQDIRDNFPFHAKVADYVDLGTWLLPEPLVQNLDSFSITSVASNGVTWKTCKPCFSVFILEYFKGVEHVSWAKFLWHKHFALKYTIYAWLALNRGLKTADELSRRNILINHTCPLCFNHPESVDHLFFECDYGFTILVKLMPSLGNFLFRPRLLQLLEYLGDCDFLDIGKQNLYLFTHSLLILGSPSRLYLDGQFWQPGASERVGCCLLDEDDDDAAISSLDGLPRQPGDLGGHSSIASAGCRLLFLRPGITELVFLAGLVLFCFLLALTGSQILLVAVLMGLATF</sequence>
<keyword evidence="2" id="KW-1133">Transmembrane helix</keyword>
<keyword evidence="2" id="KW-0472">Membrane</keyword>
<evidence type="ECO:0000259" key="3">
    <source>
        <dbReference type="Pfam" id="PF03372"/>
    </source>
</evidence>
<dbReference type="Pfam" id="PF03372">
    <property type="entry name" value="Exo_endo_phos"/>
    <property type="match status" value="1"/>
</dbReference>
<feature type="domain" description="DUF4283" evidence="5">
    <location>
        <begin position="247"/>
        <end position="330"/>
    </location>
</feature>
<evidence type="ECO:0000313" key="6">
    <source>
        <dbReference type="EMBL" id="KAL0923436.1"/>
    </source>
</evidence>
<name>A0ABD0VLE7_DENTH</name>
<accession>A0ABD0VLE7</accession>
<feature type="transmembrane region" description="Helical" evidence="2">
    <location>
        <begin position="1218"/>
        <end position="1247"/>
    </location>
</feature>
<evidence type="ECO:0000313" key="7">
    <source>
        <dbReference type="Proteomes" id="UP001552299"/>
    </source>
</evidence>
<dbReference type="Pfam" id="PF14111">
    <property type="entry name" value="DUF4283"/>
    <property type="match status" value="1"/>
</dbReference>
<dbReference type="PANTHER" id="PTHR31286">
    <property type="entry name" value="GLYCINE-RICH CELL WALL STRUCTURAL PROTEIN 1.8-LIKE"/>
    <property type="match status" value="1"/>
</dbReference>
<feature type="compositionally biased region" description="Polar residues" evidence="1">
    <location>
        <begin position="510"/>
        <end position="550"/>
    </location>
</feature>
<feature type="compositionally biased region" description="Basic residues" evidence="1">
    <location>
        <begin position="452"/>
        <end position="469"/>
    </location>
</feature>
<evidence type="ECO:0000256" key="1">
    <source>
        <dbReference type="SAM" id="MobiDB-lite"/>
    </source>
</evidence>
<dbReference type="InterPro" id="IPR025558">
    <property type="entry name" value="DUF4283"/>
</dbReference>
<dbReference type="InterPro" id="IPR005135">
    <property type="entry name" value="Endo/exonuclease/phosphatase"/>
</dbReference>
<dbReference type="Gene3D" id="3.60.10.10">
    <property type="entry name" value="Endonuclease/exonuclease/phosphatase"/>
    <property type="match status" value="1"/>
</dbReference>
<feature type="compositionally biased region" description="Low complexity" evidence="1">
    <location>
        <begin position="489"/>
        <end position="500"/>
    </location>
</feature>
<evidence type="ECO:0000259" key="4">
    <source>
        <dbReference type="Pfam" id="PF13966"/>
    </source>
</evidence>
<comment type="caution">
    <text evidence="6">The sequence shown here is derived from an EMBL/GenBank/DDBJ whole genome shotgun (WGS) entry which is preliminary data.</text>
</comment>
<evidence type="ECO:0000256" key="2">
    <source>
        <dbReference type="SAM" id="Phobius"/>
    </source>
</evidence>
<dbReference type="Pfam" id="PF13966">
    <property type="entry name" value="zf-RVT"/>
    <property type="match status" value="1"/>
</dbReference>
<dbReference type="InterPro" id="IPR036691">
    <property type="entry name" value="Endo/exonu/phosph_ase_sf"/>
</dbReference>
<feature type="region of interest" description="Disordered" evidence="1">
    <location>
        <begin position="431"/>
        <end position="553"/>
    </location>
</feature>
<protein>
    <recommendedName>
        <fullName evidence="8">Reverse transcriptase zinc-binding domain-containing protein</fullName>
    </recommendedName>
</protein>
<dbReference type="EMBL" id="JANQDX010000006">
    <property type="protein sequence ID" value="KAL0923436.1"/>
    <property type="molecule type" value="Genomic_DNA"/>
</dbReference>
<dbReference type="InterPro" id="IPR040256">
    <property type="entry name" value="At4g02000-like"/>
</dbReference>
<feature type="domain" description="Reverse transcriptase zinc-binding" evidence="4">
    <location>
        <begin position="1029"/>
        <end position="1096"/>
    </location>
</feature>
<keyword evidence="2" id="KW-0812">Transmembrane</keyword>
<proteinExistence type="predicted"/>